<dbReference type="EMBL" id="JAKLMC020000022">
    <property type="protein sequence ID" value="KAK5951051.1"/>
    <property type="molecule type" value="Genomic_DNA"/>
</dbReference>
<feature type="signal peptide" evidence="1">
    <location>
        <begin position="1"/>
        <end position="18"/>
    </location>
</feature>
<feature type="chain" id="PRO_5042828485" description="Glycoside hydrolase family 125 protein" evidence="1">
    <location>
        <begin position="19"/>
        <end position="517"/>
    </location>
</feature>
<name>A0AAN8I608_9EURO</name>
<proteinExistence type="predicted"/>
<evidence type="ECO:0000313" key="3">
    <source>
        <dbReference type="Proteomes" id="UP001316803"/>
    </source>
</evidence>
<gene>
    <name evidence="2" type="ORF">OHC33_007804</name>
</gene>
<dbReference type="PANTHER" id="PTHR31047">
    <property type="entry name" value="MEIOTICALLY UP-REGULATED GENE 157 PROTEIN"/>
    <property type="match status" value="1"/>
</dbReference>
<dbReference type="InterPro" id="IPR008313">
    <property type="entry name" value="GH125"/>
</dbReference>
<dbReference type="PANTHER" id="PTHR31047:SF1">
    <property type="entry name" value="DUF1237 DOMAIN-CONTAINING PROTEIN"/>
    <property type="match status" value="1"/>
</dbReference>
<dbReference type="SMART" id="SM01149">
    <property type="entry name" value="DUF1237"/>
    <property type="match status" value="1"/>
</dbReference>
<dbReference type="InterPro" id="IPR012341">
    <property type="entry name" value="6hp_glycosidase-like_sf"/>
</dbReference>
<reference evidence="2 3" key="1">
    <citation type="submission" date="2022-12" db="EMBL/GenBank/DDBJ databases">
        <title>Genomic features and morphological characterization of a novel Knufia sp. strain isolated from spacecraft assembly facility.</title>
        <authorList>
            <person name="Teixeira M."/>
            <person name="Chander A.M."/>
            <person name="Stajich J.E."/>
            <person name="Venkateswaran K."/>
        </authorList>
    </citation>
    <scope>NUCLEOTIDE SEQUENCE [LARGE SCALE GENOMIC DNA]</scope>
    <source>
        <strain evidence="2 3">FJI-L2-BK-P2</strain>
    </source>
</reference>
<keyword evidence="1" id="KW-0732">Signal</keyword>
<dbReference type="Proteomes" id="UP001316803">
    <property type="component" value="Unassembled WGS sequence"/>
</dbReference>
<comment type="caution">
    <text evidence="2">The sequence shown here is derived from an EMBL/GenBank/DDBJ whole genome shotgun (WGS) entry which is preliminary data.</text>
</comment>
<dbReference type="Pfam" id="PF06824">
    <property type="entry name" value="Glyco_hydro_125"/>
    <property type="match status" value="1"/>
</dbReference>
<dbReference type="SUPFAM" id="SSF48208">
    <property type="entry name" value="Six-hairpin glycosidases"/>
    <property type="match status" value="1"/>
</dbReference>
<evidence type="ECO:0000256" key="1">
    <source>
        <dbReference type="SAM" id="SignalP"/>
    </source>
</evidence>
<dbReference type="GO" id="GO:0005975">
    <property type="term" value="P:carbohydrate metabolic process"/>
    <property type="evidence" value="ECO:0007669"/>
    <property type="project" value="InterPro"/>
</dbReference>
<evidence type="ECO:0000313" key="2">
    <source>
        <dbReference type="EMBL" id="KAK5951051.1"/>
    </source>
</evidence>
<dbReference type="PIRSF" id="PIRSF028846">
    <property type="entry name" value="UCP028846"/>
    <property type="match status" value="1"/>
</dbReference>
<sequence>MKLLTLTAASAALATAQAQQVSCPDYLDYAKEYHAPFSTGRYNLSYQRPDPACRTAASPALDGVIADMQSKVADPDLYRLFVNSFPNTLDTAIRWQGVAANNSAEELAFIITGDINAMWLRDSSNQMLSYLSFLKNASTPVFASLYRGVLNLQARYIQTSPFCNSFQPPVESGINASLNQYALTDEVYPPYSNLSVFECKYELDSIASFLELSSAYYTATSDIDFFRNFQWVSAVQTVLNVATVMRDTPTYTPKGMVNQSPYTFQRDTTSASETLLNMGIGSPVKGGTGLVRSAFRPSDDSTIYQLFIPANMQFATHLNGTSTIMSQLGHADLASQMKTMATSIRAAIEKRAVVTDETYGKIYAFEIDGYGSSNIMDDANIPSLLAAPVYGYTSDMYGSSNQIYQNTRAKILSDENPYFMEGPVINAVGGPHQGPGMAWPMANIVRILTSENQTEISTALREIVSSTDGYGLIHESINTFNVSDWTREWFSWANGLFGQAILDLEGRMPEVLMESYQ</sequence>
<organism evidence="2 3">
    <name type="scientific">Knufia fluminis</name>
    <dbReference type="NCBI Taxonomy" id="191047"/>
    <lineage>
        <taxon>Eukaryota</taxon>
        <taxon>Fungi</taxon>
        <taxon>Dikarya</taxon>
        <taxon>Ascomycota</taxon>
        <taxon>Pezizomycotina</taxon>
        <taxon>Eurotiomycetes</taxon>
        <taxon>Chaetothyriomycetidae</taxon>
        <taxon>Chaetothyriales</taxon>
        <taxon>Trichomeriaceae</taxon>
        <taxon>Knufia</taxon>
    </lineage>
</organism>
<protein>
    <recommendedName>
        <fullName evidence="4">Glycoside hydrolase family 125 protein</fullName>
    </recommendedName>
</protein>
<dbReference type="InterPro" id="IPR008928">
    <property type="entry name" value="6-hairpin_glycosidase_sf"/>
</dbReference>
<accession>A0AAN8I608</accession>
<keyword evidence="3" id="KW-1185">Reference proteome</keyword>
<dbReference type="GO" id="GO:0003824">
    <property type="term" value="F:catalytic activity"/>
    <property type="evidence" value="ECO:0007669"/>
    <property type="project" value="UniProtKB-ARBA"/>
</dbReference>
<evidence type="ECO:0008006" key="4">
    <source>
        <dbReference type="Google" id="ProtNLM"/>
    </source>
</evidence>
<dbReference type="Gene3D" id="1.50.10.10">
    <property type="match status" value="1"/>
</dbReference>
<dbReference type="AlphaFoldDB" id="A0AAN8I608"/>